<protein>
    <submittedName>
        <fullName evidence="1">Uncharacterized protein</fullName>
    </submittedName>
</protein>
<name>A0ACB9M0G2_BAUVA</name>
<organism evidence="1 2">
    <name type="scientific">Bauhinia variegata</name>
    <name type="common">Purple orchid tree</name>
    <name type="synonym">Phanera variegata</name>
    <dbReference type="NCBI Taxonomy" id="167791"/>
    <lineage>
        <taxon>Eukaryota</taxon>
        <taxon>Viridiplantae</taxon>
        <taxon>Streptophyta</taxon>
        <taxon>Embryophyta</taxon>
        <taxon>Tracheophyta</taxon>
        <taxon>Spermatophyta</taxon>
        <taxon>Magnoliopsida</taxon>
        <taxon>eudicotyledons</taxon>
        <taxon>Gunneridae</taxon>
        <taxon>Pentapetalae</taxon>
        <taxon>rosids</taxon>
        <taxon>fabids</taxon>
        <taxon>Fabales</taxon>
        <taxon>Fabaceae</taxon>
        <taxon>Cercidoideae</taxon>
        <taxon>Cercideae</taxon>
        <taxon>Bauhiniinae</taxon>
        <taxon>Bauhinia</taxon>
    </lineage>
</organism>
<dbReference type="EMBL" id="CM039435">
    <property type="protein sequence ID" value="KAI4316621.1"/>
    <property type="molecule type" value="Genomic_DNA"/>
</dbReference>
<evidence type="ECO:0000313" key="2">
    <source>
        <dbReference type="Proteomes" id="UP000828941"/>
    </source>
</evidence>
<sequence>MSNRYSQGRQDSNKGFAKTQKKFVPKNMNSNSNKGSNPTLSSSLRQSFSTKQSVGPPGSSRSVSTSSGRVQVADDNEEWVSNRTHGGKFVNYLPQDEAVAAGLGVEEGGLDPLESQRIVDLLNRELSRLLKLKPREFWKEVASDTSLHEFLDSFLLFRSRWYDFPHRGAKGIVAGVIVGELDLSRRVFMVLYRISSNKDPSARVADSLSPRDHGVLLQEKQLLDVPKLLDVCAIYGHENEELTRLLVRNALKAQPLLHDNLTAVISHFLGIIHTMEERCRASLEVLFSSGKPDIHSTTQLQADLLEVMDFINDATVSMDAFVSAYKTAAIFFSCPVEMSYGNEELLSLLARLHDSLLPSLQKGFRIIFADGQDGTVSKIIVSLKMLRMRLVKFGWQLLLFCYLSDEVFGDSMPLPAATKMFPANVEDPVIRADILVQTFREINAVSLCFQENQQKEIFLQHVEKNYNILSRVKSLQDNGWISIDDEHFQYISGIVTSAKGLNSETPAMSKTQQMDEDAAILESRISQIRDLFPDYGKAFLAACLEVYDQNEEVVIQRILEGTLHEDLQSLDTSLESLPPPQPTTVGRNDKGKGIVVDSVAVSSNNATAVGGKQQTKEPLISSSSSLGKFVRKSKAVDLSDPRILDKKDEEDTLRTAALVSQYEYEDEYDDSFDDLGLSVADAGVEENEILGEEGNSKLAKPWTIETGNSVQNAPISKWGSRKKPQYYVKDGKNYSYKVAGAIAVANSDEATLVTQAQEELIYGLGRGGNFPAGALKKLTDSYKEDDHQSHVSEAEGRQILGNPGGRGRKGAGKSIEPREQQGKQSMDIPEAEKEGNKSSYRGRGRRGGGRSNHYRKDQAMKKHFSGLGGY</sequence>
<accession>A0ACB9M0G2</accession>
<comment type="caution">
    <text evidence="1">The sequence shown here is derived from an EMBL/GenBank/DDBJ whole genome shotgun (WGS) entry which is preliminary data.</text>
</comment>
<proteinExistence type="predicted"/>
<reference evidence="1 2" key="1">
    <citation type="journal article" date="2022" name="DNA Res.">
        <title>Chromosomal-level genome assembly of the orchid tree Bauhinia variegata (Leguminosae; Cercidoideae) supports the allotetraploid origin hypothesis of Bauhinia.</title>
        <authorList>
            <person name="Zhong Y."/>
            <person name="Chen Y."/>
            <person name="Zheng D."/>
            <person name="Pang J."/>
            <person name="Liu Y."/>
            <person name="Luo S."/>
            <person name="Meng S."/>
            <person name="Qian L."/>
            <person name="Wei D."/>
            <person name="Dai S."/>
            <person name="Zhou R."/>
        </authorList>
    </citation>
    <scope>NUCLEOTIDE SEQUENCE [LARGE SCALE GENOMIC DNA]</scope>
    <source>
        <strain evidence="1">BV-YZ2020</strain>
    </source>
</reference>
<evidence type="ECO:0000313" key="1">
    <source>
        <dbReference type="EMBL" id="KAI4316621.1"/>
    </source>
</evidence>
<dbReference type="Proteomes" id="UP000828941">
    <property type="component" value="Chromosome 10"/>
</dbReference>
<keyword evidence="2" id="KW-1185">Reference proteome</keyword>
<gene>
    <name evidence="1" type="ORF">L6164_024585</name>
</gene>